<dbReference type="InterPro" id="IPR051401">
    <property type="entry name" value="GtrA_CellWall_Glycosyl"/>
</dbReference>
<evidence type="ECO:0000256" key="4">
    <source>
        <dbReference type="ARBA" id="ARBA00022989"/>
    </source>
</evidence>
<evidence type="ECO:0000259" key="7">
    <source>
        <dbReference type="Pfam" id="PF04138"/>
    </source>
</evidence>
<dbReference type="Proteomes" id="UP000293398">
    <property type="component" value="Unassembled WGS sequence"/>
</dbReference>
<dbReference type="EMBL" id="SHKO01000001">
    <property type="protein sequence ID" value="RZT99108.1"/>
    <property type="molecule type" value="Genomic_DNA"/>
</dbReference>
<protein>
    <submittedName>
        <fullName evidence="8">Putative flippase GtrA</fullName>
    </submittedName>
</protein>
<gene>
    <name evidence="8" type="ORF">EV681_0890</name>
</gene>
<dbReference type="InterPro" id="IPR007267">
    <property type="entry name" value="GtrA_DPMS_TM"/>
</dbReference>
<comment type="caution">
    <text evidence="8">The sequence shown here is derived from an EMBL/GenBank/DDBJ whole genome shotgun (WGS) entry which is preliminary data.</text>
</comment>
<dbReference type="OrthoDB" id="7926501at2"/>
<evidence type="ECO:0000256" key="6">
    <source>
        <dbReference type="SAM" id="Phobius"/>
    </source>
</evidence>
<evidence type="ECO:0000256" key="2">
    <source>
        <dbReference type="ARBA" id="ARBA00009399"/>
    </source>
</evidence>
<dbReference type="PANTHER" id="PTHR38459">
    <property type="entry name" value="PROPHAGE BACTOPRENOL-LINKED GLUCOSE TRANSLOCASE HOMOLOG"/>
    <property type="match status" value="1"/>
</dbReference>
<accession>A0A4Q7VS82</accession>
<organism evidence="8 9">
    <name type="scientific">Advenella incenata</name>
    <dbReference type="NCBI Taxonomy" id="267800"/>
    <lineage>
        <taxon>Bacteria</taxon>
        <taxon>Pseudomonadati</taxon>
        <taxon>Pseudomonadota</taxon>
        <taxon>Betaproteobacteria</taxon>
        <taxon>Burkholderiales</taxon>
        <taxon>Alcaligenaceae</taxon>
    </lineage>
</organism>
<feature type="transmembrane region" description="Helical" evidence="6">
    <location>
        <begin position="36"/>
        <end position="54"/>
    </location>
</feature>
<dbReference type="PANTHER" id="PTHR38459:SF1">
    <property type="entry name" value="PROPHAGE BACTOPRENOL-LINKED GLUCOSE TRANSLOCASE HOMOLOG"/>
    <property type="match status" value="1"/>
</dbReference>
<feature type="transmembrane region" description="Helical" evidence="6">
    <location>
        <begin position="75"/>
        <end position="97"/>
    </location>
</feature>
<evidence type="ECO:0000256" key="3">
    <source>
        <dbReference type="ARBA" id="ARBA00022692"/>
    </source>
</evidence>
<dbReference type="GO" id="GO:0000271">
    <property type="term" value="P:polysaccharide biosynthetic process"/>
    <property type="evidence" value="ECO:0007669"/>
    <property type="project" value="InterPro"/>
</dbReference>
<evidence type="ECO:0000256" key="1">
    <source>
        <dbReference type="ARBA" id="ARBA00004141"/>
    </source>
</evidence>
<reference evidence="8 9" key="1">
    <citation type="submission" date="2019-02" db="EMBL/GenBank/DDBJ databases">
        <title>Genomic Encyclopedia of Type Strains, Phase IV (KMG-IV): sequencing the most valuable type-strain genomes for metagenomic binning, comparative biology and taxonomic classification.</title>
        <authorList>
            <person name="Goeker M."/>
        </authorList>
    </citation>
    <scope>NUCLEOTIDE SEQUENCE [LARGE SCALE GENOMIC DNA]</scope>
    <source>
        <strain evidence="8 9">DSM 23814</strain>
    </source>
</reference>
<evidence type="ECO:0000256" key="5">
    <source>
        <dbReference type="ARBA" id="ARBA00023136"/>
    </source>
</evidence>
<dbReference type="Pfam" id="PF04138">
    <property type="entry name" value="GtrA_DPMS_TM"/>
    <property type="match status" value="1"/>
</dbReference>
<comment type="subcellular location">
    <subcellularLocation>
        <location evidence="1">Membrane</location>
        <topology evidence="1">Multi-pass membrane protein</topology>
    </subcellularLocation>
</comment>
<evidence type="ECO:0000313" key="9">
    <source>
        <dbReference type="Proteomes" id="UP000293398"/>
    </source>
</evidence>
<keyword evidence="3 6" id="KW-0812">Transmembrane</keyword>
<comment type="similarity">
    <text evidence="2">Belongs to the GtrA family.</text>
</comment>
<keyword evidence="4 6" id="KW-1133">Transmembrane helix</keyword>
<feature type="transmembrane region" description="Helical" evidence="6">
    <location>
        <begin position="7"/>
        <end position="30"/>
    </location>
</feature>
<sequence length="137" mass="15284">MKPLLREFLLFGMVGAAGFVADTAVLYLFRDSVGNYWARAISFPCAVFVTWILNRNLTFRSKSSNKAPWLEFVHYFAMMIAGGAVNYLTYAALVTWSPTVGQFPVLGVAAGSLAGMFVNYLQLRLGMYKYDKNAISR</sequence>
<keyword evidence="9" id="KW-1185">Reference proteome</keyword>
<dbReference type="RefSeq" id="WP_128396092.1">
    <property type="nucleotide sequence ID" value="NZ_SHKO01000001.1"/>
</dbReference>
<keyword evidence="5 6" id="KW-0472">Membrane</keyword>
<evidence type="ECO:0000313" key="8">
    <source>
        <dbReference type="EMBL" id="RZT99108.1"/>
    </source>
</evidence>
<dbReference type="AlphaFoldDB" id="A0A4Q7VS82"/>
<feature type="domain" description="GtrA/DPMS transmembrane" evidence="7">
    <location>
        <begin position="11"/>
        <end position="122"/>
    </location>
</feature>
<feature type="transmembrane region" description="Helical" evidence="6">
    <location>
        <begin position="103"/>
        <end position="123"/>
    </location>
</feature>
<name>A0A4Q7VS82_9BURK</name>
<proteinExistence type="inferred from homology"/>
<dbReference type="GO" id="GO:0005886">
    <property type="term" value="C:plasma membrane"/>
    <property type="evidence" value="ECO:0007669"/>
    <property type="project" value="TreeGrafter"/>
</dbReference>